<dbReference type="EMBL" id="FMXQ01000006">
    <property type="protein sequence ID" value="SDB39287.1"/>
    <property type="molecule type" value="Genomic_DNA"/>
</dbReference>
<dbReference type="AlphaFoldDB" id="A0A1G6D289"/>
<dbReference type="OrthoDB" id="3078754at2"/>
<accession>A0A1G6D289</accession>
<protein>
    <submittedName>
        <fullName evidence="1">Chitinase class I</fullName>
    </submittedName>
</protein>
<dbReference type="STRING" id="665467.SAMN02982931_02920"/>
<name>A0A1G6D289_9HYPH</name>
<dbReference type="RefSeq" id="WP_090877238.1">
    <property type="nucleotide sequence ID" value="NZ_FMXQ01000006.1"/>
</dbReference>
<dbReference type="SUPFAM" id="SSF53955">
    <property type="entry name" value="Lysozyme-like"/>
    <property type="match status" value="1"/>
</dbReference>
<sequence>MINRKFFFDEVRWSLFGGSLTQAQVDGMSGVLDEWEENHRNDDDRWLAYMLATIFHEVAKRMQPIHEFGSDAYFFRMYDKDGERPAVAKALGNTHKGDGVKFHGRGFVQLTGRDNYKRMSKLLGVDLIKNPDDALKLDVATSILFIGMRDGVFTGHKLADYFNPMEEDWIEARRIINRLDRAEMIAGYGRKFYASISYTTG</sequence>
<evidence type="ECO:0000313" key="2">
    <source>
        <dbReference type="Proteomes" id="UP000199071"/>
    </source>
</evidence>
<evidence type="ECO:0000313" key="1">
    <source>
        <dbReference type="EMBL" id="SDB39287.1"/>
    </source>
</evidence>
<organism evidence="1 2">
    <name type="scientific">Bauldia litoralis</name>
    <dbReference type="NCBI Taxonomy" id="665467"/>
    <lineage>
        <taxon>Bacteria</taxon>
        <taxon>Pseudomonadati</taxon>
        <taxon>Pseudomonadota</taxon>
        <taxon>Alphaproteobacteria</taxon>
        <taxon>Hyphomicrobiales</taxon>
        <taxon>Kaistiaceae</taxon>
        <taxon>Bauldia</taxon>
    </lineage>
</organism>
<reference evidence="1 2" key="1">
    <citation type="submission" date="2016-10" db="EMBL/GenBank/DDBJ databases">
        <authorList>
            <person name="de Groot N.N."/>
        </authorList>
    </citation>
    <scope>NUCLEOTIDE SEQUENCE [LARGE SCALE GENOMIC DNA]</scope>
    <source>
        <strain evidence="1 2">ATCC 35022</strain>
    </source>
</reference>
<gene>
    <name evidence="1" type="ORF">SAMN02982931_02920</name>
</gene>
<dbReference type="InterPro" id="IPR023346">
    <property type="entry name" value="Lysozyme-like_dom_sf"/>
</dbReference>
<keyword evidence="2" id="KW-1185">Reference proteome</keyword>
<proteinExistence type="predicted"/>
<dbReference type="Proteomes" id="UP000199071">
    <property type="component" value="Unassembled WGS sequence"/>
</dbReference>
<dbReference type="Gene3D" id="1.10.530.10">
    <property type="match status" value="1"/>
</dbReference>